<gene>
    <name evidence="1" type="ORF">TU73_24925</name>
</gene>
<protein>
    <submittedName>
        <fullName evidence="1">Uncharacterized protein</fullName>
    </submittedName>
</protein>
<name>A0A0R2Y6X0_9PSED</name>
<dbReference type="AlphaFoldDB" id="A0A0R2Y6X0"/>
<proteinExistence type="predicted"/>
<dbReference type="RefSeq" id="WP_057014422.1">
    <property type="nucleotide sequence ID" value="NZ_JYLH01000020.1"/>
</dbReference>
<organism evidence="1 2">
    <name type="scientific">Pseudomonas libanensis</name>
    <dbReference type="NCBI Taxonomy" id="75588"/>
    <lineage>
        <taxon>Bacteria</taxon>
        <taxon>Pseudomonadati</taxon>
        <taxon>Pseudomonadota</taxon>
        <taxon>Gammaproteobacteria</taxon>
        <taxon>Pseudomonadales</taxon>
        <taxon>Pseudomonadaceae</taxon>
        <taxon>Pseudomonas</taxon>
    </lineage>
</organism>
<evidence type="ECO:0000313" key="1">
    <source>
        <dbReference type="EMBL" id="KRP41803.1"/>
    </source>
</evidence>
<dbReference type="PATRIC" id="fig|75588.4.peg.2296"/>
<comment type="caution">
    <text evidence="1">The sequence shown here is derived from an EMBL/GenBank/DDBJ whole genome shotgun (WGS) entry which is preliminary data.</text>
</comment>
<evidence type="ECO:0000313" key="2">
    <source>
        <dbReference type="Proteomes" id="UP000051446"/>
    </source>
</evidence>
<reference evidence="1 2" key="1">
    <citation type="submission" date="2015-02" db="EMBL/GenBank/DDBJ databases">
        <title>Pseudomonas helleri sp. nov. and Pseudomonas weihenstephanensis sp. nov., isolated from raw cows milk.</title>
        <authorList>
            <person name="von Neubeck M."/>
            <person name="Huptas C."/>
            <person name="Wenning M."/>
            <person name="Scherer S."/>
        </authorList>
    </citation>
    <scope>NUCLEOTIDE SEQUENCE [LARGE SCALE GENOMIC DNA]</scope>
    <source>
        <strain evidence="1 2">DSM 17149</strain>
    </source>
</reference>
<accession>A0A0R2Y6X0</accession>
<dbReference type="Proteomes" id="UP000051446">
    <property type="component" value="Unassembled WGS sequence"/>
</dbReference>
<sequence length="189" mass="21482">MTIYRVYVRGHGGEQAQKFPPSKDLPISMITLGQFGSTMSDEVADDYIYHHRGIDDIQAQIRNEVVIYWTKAQRDDWYDHKHLSYSKPALGINPYETLSLNLALDGDRDIGDCGVCYWNEPAAELTWIVKLRHGETILLAEILAELQSMLNGEQDSIELFWTACMSSNYWSGDAKKVSFNPTKKAMGND</sequence>
<dbReference type="EMBL" id="JYLH01000020">
    <property type="protein sequence ID" value="KRP41803.1"/>
    <property type="molecule type" value="Genomic_DNA"/>
</dbReference>